<reference evidence="1" key="1">
    <citation type="submission" date="2021-03" db="EMBL/GenBank/DDBJ databases">
        <authorList>
            <consortium name="DOE Joint Genome Institute"/>
            <person name="Ahrendt S."/>
            <person name="Looney B.P."/>
            <person name="Miyauchi S."/>
            <person name="Morin E."/>
            <person name="Drula E."/>
            <person name="Courty P.E."/>
            <person name="Chicoki N."/>
            <person name="Fauchery L."/>
            <person name="Kohler A."/>
            <person name="Kuo A."/>
            <person name="Labutti K."/>
            <person name="Pangilinan J."/>
            <person name="Lipzen A."/>
            <person name="Riley R."/>
            <person name="Andreopoulos W."/>
            <person name="He G."/>
            <person name="Johnson J."/>
            <person name="Barry K.W."/>
            <person name="Grigoriev I.V."/>
            <person name="Nagy L."/>
            <person name="Hibbett D."/>
            <person name="Henrissat B."/>
            <person name="Matheny P.B."/>
            <person name="Labbe J."/>
            <person name="Martin F."/>
        </authorList>
    </citation>
    <scope>NUCLEOTIDE SEQUENCE</scope>
    <source>
        <strain evidence="1">HHB10654</strain>
    </source>
</reference>
<dbReference type="EMBL" id="MU277293">
    <property type="protein sequence ID" value="KAI0055409.1"/>
    <property type="molecule type" value="Genomic_DNA"/>
</dbReference>
<gene>
    <name evidence="1" type="ORF">BV25DRAFT_1921843</name>
</gene>
<evidence type="ECO:0000313" key="2">
    <source>
        <dbReference type="Proteomes" id="UP000814140"/>
    </source>
</evidence>
<protein>
    <submittedName>
        <fullName evidence="1">Uncharacterized protein</fullName>
    </submittedName>
</protein>
<dbReference type="Proteomes" id="UP000814140">
    <property type="component" value="Unassembled WGS sequence"/>
</dbReference>
<name>A0ACB8SGA9_9AGAM</name>
<keyword evidence="2" id="KW-1185">Reference proteome</keyword>
<comment type="caution">
    <text evidence="1">The sequence shown here is derived from an EMBL/GenBank/DDBJ whole genome shotgun (WGS) entry which is preliminary data.</text>
</comment>
<evidence type="ECO:0000313" key="1">
    <source>
        <dbReference type="EMBL" id="KAI0055409.1"/>
    </source>
</evidence>
<proteinExistence type="predicted"/>
<accession>A0ACB8SGA9</accession>
<organism evidence="1 2">
    <name type="scientific">Artomyces pyxidatus</name>
    <dbReference type="NCBI Taxonomy" id="48021"/>
    <lineage>
        <taxon>Eukaryota</taxon>
        <taxon>Fungi</taxon>
        <taxon>Dikarya</taxon>
        <taxon>Basidiomycota</taxon>
        <taxon>Agaricomycotina</taxon>
        <taxon>Agaricomycetes</taxon>
        <taxon>Russulales</taxon>
        <taxon>Auriscalpiaceae</taxon>
        <taxon>Artomyces</taxon>
    </lineage>
</organism>
<reference evidence="1" key="2">
    <citation type="journal article" date="2022" name="New Phytol.">
        <title>Evolutionary transition to the ectomycorrhizal habit in the genomes of a hyperdiverse lineage of mushroom-forming fungi.</title>
        <authorList>
            <person name="Looney B."/>
            <person name="Miyauchi S."/>
            <person name="Morin E."/>
            <person name="Drula E."/>
            <person name="Courty P.E."/>
            <person name="Kohler A."/>
            <person name="Kuo A."/>
            <person name="LaButti K."/>
            <person name="Pangilinan J."/>
            <person name="Lipzen A."/>
            <person name="Riley R."/>
            <person name="Andreopoulos W."/>
            <person name="He G."/>
            <person name="Johnson J."/>
            <person name="Nolan M."/>
            <person name="Tritt A."/>
            <person name="Barry K.W."/>
            <person name="Grigoriev I.V."/>
            <person name="Nagy L.G."/>
            <person name="Hibbett D."/>
            <person name="Henrissat B."/>
            <person name="Matheny P.B."/>
            <person name="Labbe J."/>
            <person name="Martin F.M."/>
        </authorList>
    </citation>
    <scope>NUCLEOTIDE SEQUENCE</scope>
    <source>
        <strain evidence="1">HHB10654</strain>
    </source>
</reference>
<sequence>MIGLRHWIQPKNTSPNATPAAPPTSASYSPNTAGSPPSEHSTSPAESASPSGSMPSGSPTPTGSTPAPSSAGFASSVTPAGTSPQPNASAPGSVATPTPVPSTRNIGAIVGGAVGGVVGLVVLVALLYFLKVQRRFQGYYWSKKDIGGMSGPVPGQYSDRTMCTFPPSPSSVLLMSVVEGHTGDTASRGLAWDSIGAIHAISAVFRHTRRGRHLPDFPVSPSTYHSDGGVRLAYSDSEMPSSEADLSLRVVDAPPAYGRY</sequence>